<feature type="domain" description="Peptidase M26 C-terminal" evidence="9">
    <location>
        <begin position="374"/>
        <end position="1079"/>
    </location>
</feature>
<evidence type="ECO:0000256" key="3">
    <source>
        <dbReference type="ARBA" id="ARBA00022729"/>
    </source>
</evidence>
<dbReference type="Pfam" id="PF04650">
    <property type="entry name" value="YSIRK_signal"/>
    <property type="match status" value="1"/>
</dbReference>
<evidence type="ECO:0000256" key="4">
    <source>
        <dbReference type="ARBA" id="ARBA00023088"/>
    </source>
</evidence>
<dbReference type="Proteomes" id="UP000281771">
    <property type="component" value="Unassembled WGS sequence"/>
</dbReference>
<evidence type="ECO:0000256" key="1">
    <source>
        <dbReference type="ARBA" id="ARBA00022512"/>
    </source>
</evidence>
<protein>
    <submittedName>
        <fullName evidence="10">YSIRK-type signal peptide-containing protein</fullName>
    </submittedName>
</protein>
<keyword evidence="6" id="KW-0472">Membrane</keyword>
<dbReference type="Pfam" id="PF00746">
    <property type="entry name" value="Gram_pos_anchor"/>
    <property type="match status" value="1"/>
</dbReference>
<name>A0A3P1VGE7_9STRE</name>
<dbReference type="InterPro" id="IPR019931">
    <property type="entry name" value="LPXTG_anchor"/>
</dbReference>
<dbReference type="GO" id="GO:0005576">
    <property type="term" value="C:extracellular region"/>
    <property type="evidence" value="ECO:0007669"/>
    <property type="project" value="InterPro"/>
</dbReference>
<dbReference type="NCBIfam" id="TIGR01168">
    <property type="entry name" value="YSIRK_signal"/>
    <property type="match status" value="1"/>
</dbReference>
<feature type="transmembrane region" description="Helical" evidence="6">
    <location>
        <begin position="109"/>
        <end position="126"/>
    </location>
</feature>
<keyword evidence="4" id="KW-0572">Peptidoglycan-anchor</keyword>
<gene>
    <name evidence="10" type="ORF">EII38_01840</name>
</gene>
<keyword evidence="1" id="KW-0134">Cell wall</keyword>
<feature type="domain" description="Gram-positive cocci surface proteins LPxTG" evidence="7">
    <location>
        <begin position="93"/>
        <end position="130"/>
    </location>
</feature>
<dbReference type="GO" id="GO:0008270">
    <property type="term" value="F:zinc ion binding"/>
    <property type="evidence" value="ECO:0007669"/>
    <property type="project" value="InterPro"/>
</dbReference>
<dbReference type="NCBIfam" id="TIGR01167">
    <property type="entry name" value="LPXTG_anchor"/>
    <property type="match status" value="1"/>
</dbReference>
<evidence type="ECO:0000256" key="2">
    <source>
        <dbReference type="ARBA" id="ARBA00022525"/>
    </source>
</evidence>
<reference evidence="10 11" key="1">
    <citation type="submission" date="2018-11" db="EMBL/GenBank/DDBJ databases">
        <title>Genomes From Bacteria Associated with the Canine Oral Cavity: a Test Case for Automated Genome-Based Taxonomic Assignment.</title>
        <authorList>
            <person name="Coil D.A."/>
            <person name="Jospin G."/>
            <person name="Darling A.E."/>
            <person name="Wallis C."/>
            <person name="Davis I.J."/>
            <person name="Harris S."/>
            <person name="Eisen J.A."/>
            <person name="Holcombe L.J."/>
            <person name="O'Flynn C."/>
        </authorList>
    </citation>
    <scope>NUCLEOTIDE SEQUENCE [LARGE SCALE GENOMIC DNA]</scope>
    <source>
        <strain evidence="10 11">OH4621_COT-116</strain>
    </source>
</reference>
<dbReference type="STRING" id="1123309.GCA_000377005_01578"/>
<dbReference type="EMBL" id="RQZA01000001">
    <property type="protein sequence ID" value="RRD32500.1"/>
    <property type="molecule type" value="Genomic_DNA"/>
</dbReference>
<comment type="caution">
    <text evidence="10">The sequence shown here is derived from an EMBL/GenBank/DDBJ whole genome shotgun (WGS) entry which is preliminary data.</text>
</comment>
<dbReference type="AlphaFoldDB" id="A0A3P1VGE7"/>
<keyword evidence="11" id="KW-1185">Reference proteome</keyword>
<dbReference type="RefSeq" id="WP_124775557.1">
    <property type="nucleotide sequence ID" value="NZ_RQZA01000001.1"/>
</dbReference>
<dbReference type="Pfam" id="PF07580">
    <property type="entry name" value="Peptidase_M26_C"/>
    <property type="match status" value="1"/>
</dbReference>
<sequence length="1083" mass="121299">MFKKIKYGIRKLSVGLASIAIASMFIVVSPSVQARQQTESSLTTHPSSHRKEANLLSISYADLTAIEQRLIRPDKLIEVTEQTYILVYKPSSVSSKESHLPKTSSIEDYNLLLLGIGSLATLLFVVKKRKTTILILLLGTSLVNTPLHRMSADEALQFLSHSSVTVPTSNQLTVGDIKGYDYVGYIPLSALPVDSNVRLYANKILKEESEPRDVQPTPNPPSEPPVVTEAPPTPPVVSEPKDEKPSVPPVVTEAPPTPPAASEPKDEKPSVPPVVTEAPPAPPAVSEPKDEKPSVPPVVTEAPPAPPSDSKPKDEAPSIPPVVTEAPPVDSEPKDEQPPTPPVVTEEPPKPPVDSETTEDESVSPDDPKLRLETIERVMDSYKNLYYHSEEIYRAAGYRNKRPDYSHLDSLQLQDSFERVKQTLDLVIPMLMDSTPSDMALQEKEEYLLAHKAPILLGLAYLDRWYSIPLSEQRLLKDTVLEYVKHSSESLPIWLVTLGNQSIDDPYLPENTAHLFESRFTKVTNAPTIYEFLKQEVAIYQPQTSLNDWFKQTSKAYIAEKQPQSVPMNIEIVERLNQLNLQNFYLPLLTMTEPSIYIIPTATTLTFGDMATYVEESLEQVDSTAYANKIEELKQLIDKHAQYQTDHIDVWYRLARESVKKKLMNGSVVVFDSLLQQTTKQWAAKTGPTSTRAVREVLAPSGRYHHRTPNADAFSNGDIIQFSETPILRDDLSQGGSIWTHELVHALEDTVYLGGHGLRPGVGQESYAEGLFQTVRDRNAGSIGLNLYSTLTTDEKKRLSTVNTSPSRFQNSQDLKGYMHRLFDVLYVLDLAEGNALLQTSELGRNHLIGRMIGVKDPDTNHHTDQVVEASDVNSRLRTIDDLIDNQIVIKRHDFRGKVSIIRGPSADRNTYVSVPLFSPMFGLLENPNGASGGYTFRRTAFELLAHKGYEEGMIPYISDQYAAQAKSEGIELSDQYIVSQIFKDDPTINSLSDFKKVMFREREAKVSSLKPITITYENQPVTLQNFSDIEHHMKEALRKDSIRMWRTQGEAAGHVYQLKLAIFKAYFEDTKEFQDSIFLSDN</sequence>
<evidence type="ECO:0000313" key="10">
    <source>
        <dbReference type="EMBL" id="RRD32500.1"/>
    </source>
</evidence>
<proteinExistence type="predicted"/>
<keyword evidence="6" id="KW-0812">Transmembrane</keyword>
<dbReference type="InterPro" id="IPR011505">
    <property type="entry name" value="Peptidase_M26_C_dom"/>
</dbReference>
<evidence type="ECO:0000313" key="11">
    <source>
        <dbReference type="Proteomes" id="UP000281771"/>
    </source>
</evidence>
<dbReference type="GO" id="GO:0004222">
    <property type="term" value="F:metalloendopeptidase activity"/>
    <property type="evidence" value="ECO:0007669"/>
    <property type="project" value="InterPro"/>
</dbReference>
<evidence type="ECO:0000256" key="5">
    <source>
        <dbReference type="SAM" id="MobiDB-lite"/>
    </source>
</evidence>
<feature type="domain" description="YSIRK Gram-positive signal peptide" evidence="8">
    <location>
        <begin position="3"/>
        <end position="27"/>
    </location>
</feature>
<feature type="transmembrane region" description="Helical" evidence="6">
    <location>
        <begin position="133"/>
        <end position="151"/>
    </location>
</feature>
<keyword evidence="6" id="KW-1133">Transmembrane helix</keyword>
<keyword evidence="3" id="KW-0732">Signal</keyword>
<evidence type="ECO:0000259" key="9">
    <source>
        <dbReference type="Pfam" id="PF07580"/>
    </source>
</evidence>
<evidence type="ECO:0000259" key="8">
    <source>
        <dbReference type="Pfam" id="PF04650"/>
    </source>
</evidence>
<accession>A0A3P1VGE7</accession>
<keyword evidence="2" id="KW-0964">Secreted</keyword>
<evidence type="ECO:0000259" key="7">
    <source>
        <dbReference type="Pfam" id="PF00746"/>
    </source>
</evidence>
<organism evidence="10 11">
    <name type="scientific">Streptococcus minor</name>
    <dbReference type="NCBI Taxonomy" id="229549"/>
    <lineage>
        <taxon>Bacteria</taxon>
        <taxon>Bacillati</taxon>
        <taxon>Bacillota</taxon>
        <taxon>Bacilli</taxon>
        <taxon>Lactobacillales</taxon>
        <taxon>Streptococcaceae</taxon>
        <taxon>Streptococcus</taxon>
    </lineage>
</organism>
<feature type="region of interest" description="Disordered" evidence="5">
    <location>
        <begin position="208"/>
        <end position="370"/>
    </location>
</feature>
<dbReference type="InterPro" id="IPR005877">
    <property type="entry name" value="YSIRK_signal_dom"/>
</dbReference>
<evidence type="ECO:0000256" key="6">
    <source>
        <dbReference type="SAM" id="Phobius"/>
    </source>
</evidence>